<dbReference type="EMBL" id="JACHHP010000004">
    <property type="protein sequence ID" value="MBB5208980.1"/>
    <property type="molecule type" value="Genomic_DNA"/>
</dbReference>
<dbReference type="Pfam" id="PF05593">
    <property type="entry name" value="RHS_repeat"/>
    <property type="match status" value="4"/>
</dbReference>
<feature type="domain" description="Teneurin-like YD-shell" evidence="3">
    <location>
        <begin position="1092"/>
        <end position="1362"/>
    </location>
</feature>
<dbReference type="InterPro" id="IPR006530">
    <property type="entry name" value="YD"/>
</dbReference>
<dbReference type="InterPro" id="IPR050708">
    <property type="entry name" value="T6SS_VgrG/RHS"/>
</dbReference>
<gene>
    <name evidence="4" type="ORF">HNQ52_002530</name>
</gene>
<reference evidence="4 5" key="1">
    <citation type="submission" date="2020-08" db="EMBL/GenBank/DDBJ databases">
        <title>Genomic Encyclopedia of Type Strains, Phase IV (KMG-IV): sequencing the most valuable type-strain genomes for metagenomic binning, comparative biology and taxonomic classification.</title>
        <authorList>
            <person name="Goeker M."/>
        </authorList>
    </citation>
    <scope>NUCLEOTIDE SEQUENCE [LARGE SCALE GENOMIC DNA]</scope>
    <source>
        <strain evidence="4 5">DSM 24163</strain>
    </source>
</reference>
<accession>A0A7W8D8Z2</accession>
<dbReference type="Pfam" id="PF25023">
    <property type="entry name" value="TEN_YD-shell"/>
    <property type="match status" value="2"/>
</dbReference>
<dbReference type="InterPro" id="IPR031325">
    <property type="entry name" value="RHS_repeat"/>
</dbReference>
<feature type="domain" description="DUF6531" evidence="2">
    <location>
        <begin position="233"/>
        <end position="307"/>
    </location>
</feature>
<dbReference type="PANTHER" id="PTHR32305:SF15">
    <property type="entry name" value="PROTEIN RHSA-RELATED"/>
    <property type="match status" value="1"/>
</dbReference>
<dbReference type="Pfam" id="PF20148">
    <property type="entry name" value="DUF6531"/>
    <property type="match status" value="1"/>
</dbReference>
<evidence type="ECO:0000313" key="4">
    <source>
        <dbReference type="EMBL" id="MBB5208980.1"/>
    </source>
</evidence>
<protein>
    <submittedName>
        <fullName evidence="4">RHS repeat-associated protein</fullName>
    </submittedName>
</protein>
<dbReference type="InterPro" id="IPR022385">
    <property type="entry name" value="Rhs_assc_core"/>
</dbReference>
<keyword evidence="5" id="KW-1185">Reference proteome</keyword>
<dbReference type="Proteomes" id="UP000521199">
    <property type="component" value="Unassembled WGS sequence"/>
</dbReference>
<evidence type="ECO:0000313" key="5">
    <source>
        <dbReference type="Proteomes" id="UP000521199"/>
    </source>
</evidence>
<sequence>MLLPSIAPANPELGCLPAEENAEIAWVFSGVAYPTLECAEEAMRAVPGNADMERKDEDILSEPNTTIRYHITPKPPSILAEWWMLAGNGYGYCQVGSPWDPYGFCGSESEAVDTYIALLENSNFCNVEITEPSNPYALHGLISPLEMVDNVFYFTVQHVRGGWIVELGSSSSPPACNPHPTLGASMSRRTQAKCPPFYTTTNNGQDWPHAFCINNRTATITTRIRQICAAGEGNPCSPTTGNKTITASDITTPALSFNRTYNSMANFSTPGMPTGWTHAYSDRLEGHFYGTYPTIYLIDGSGNLEQFKLVSANLYRSVNAPGDVLTVNGSVTLLRASGAAKGFDSGGRLIWTRSLGTDPSTENTLTYNAAGRLASISNPTGRSLSLAYSNVGKLASLTAPDGSVVEYTIDALNRLESVTYPGGASVNYIYASPTSNLITGIIDELNADYATYTYDDQSRATSSEHAGGAERVELVYLEEGKTRVTRSNGEVVDYLFDHSSTFFRLESVDGVEGSQSYVRDGQGRITAMTDRNGTVEEYEYSNTHRTAVVRAAGEQEESRAETDWHATFAVPTERRTYNAGNVLVAKSNWKQNTRGQVLTQTATDPSTLATRITTYTYCEPSDVALPNSTCPILGLIKSIDGPRTDIADLTTYAYYPATDESGCATTGPCHRKGDLWKVTNALGHVTETLRYDRAGRVRASKDPNGIVTEFTWHPRGWLTVRTVKGATAPADATTTYAYDAVGQVTRITQPDGDYLDYEYDAAHRLVAIEDALGNRIDYTLDAAGNRTAETTSDAAAVVKRQLTRVYDQLGRLDEQLDAQNRATAFEHDANGNQTAIVDALNVETRQEYDPLNRLKNTIQDYAGLDVETGYAYDALDRLVTVTDPKGLDTHYTYDGLGNLTQLDSPDTGITTYTYDAAGNRHTQTDARGITATHTYDALNRLTATTYPDSSLNVAYVYDSATSKGCGNRIGRLAASTDASGTTSYCYDQRGNVVSKKWIASGKTLTTEYAYTRGDRLQKITLPTGLALTYERNGLGQITSVKRTDPTPSQSIVAAATYLPFGPLQSLTFAGGATQTFEHDQNYWTDGVIGTALDLDFTLDATGNITAANDPAPASARLYSYDPLARLTDIETGSNTLIEAFTYDGTGNRLTRQTGGGTQTYGYPPDSHRLASIDAQLRSYDAMGSLTARGTDTFTYDDRQRLSAFGTTASYTYNARGERASKTVAGVTTQYVYDEAGHLIAELDPSTTPPTALRSYVWLDDRPVAVYAHTGAYAAQWLHIHTDHLGTPRAITRPAAANATIWRWDFNGSAFGDHAPHTDPDGDATHFTFNLRFPGQYFDAESGLHYNYFRDYSPPEGRYIESDPIGLVGGISTYSYVRGRPLLLTDPFGLADLRCGPGYRAVPNPNNPSSSSWLCLSDPESDPDERICVTGECASGILPNRKLTCQQSCNLWVGLICGPIATAANSDPIEAGMAYSGCRLAVLGGCEAHCSNQCEE</sequence>
<organism evidence="4 5">
    <name type="scientific">Chiayiivirga flava</name>
    <dbReference type="NCBI Taxonomy" id="659595"/>
    <lineage>
        <taxon>Bacteria</taxon>
        <taxon>Pseudomonadati</taxon>
        <taxon>Pseudomonadota</taxon>
        <taxon>Gammaproteobacteria</taxon>
        <taxon>Lysobacterales</taxon>
        <taxon>Lysobacteraceae</taxon>
        <taxon>Chiayiivirga</taxon>
    </lineage>
</organism>
<evidence type="ECO:0000259" key="3">
    <source>
        <dbReference type="Pfam" id="PF25023"/>
    </source>
</evidence>
<keyword evidence="1" id="KW-0677">Repeat</keyword>
<evidence type="ECO:0000259" key="2">
    <source>
        <dbReference type="Pfam" id="PF20148"/>
    </source>
</evidence>
<dbReference type="InterPro" id="IPR056823">
    <property type="entry name" value="TEN-like_YD-shell"/>
</dbReference>
<dbReference type="Gene3D" id="2.180.10.10">
    <property type="entry name" value="RHS repeat-associated core"/>
    <property type="match status" value="3"/>
</dbReference>
<evidence type="ECO:0000256" key="1">
    <source>
        <dbReference type="ARBA" id="ARBA00022737"/>
    </source>
</evidence>
<dbReference type="NCBIfam" id="TIGR03696">
    <property type="entry name" value="Rhs_assc_core"/>
    <property type="match status" value="1"/>
</dbReference>
<dbReference type="PANTHER" id="PTHR32305">
    <property type="match status" value="1"/>
</dbReference>
<name>A0A7W8D8Z2_9GAMM</name>
<dbReference type="InterPro" id="IPR045351">
    <property type="entry name" value="DUF6531"/>
</dbReference>
<feature type="domain" description="Teneurin-like YD-shell" evidence="3">
    <location>
        <begin position="356"/>
        <end position="500"/>
    </location>
</feature>
<comment type="caution">
    <text evidence="4">The sequence shown here is derived from an EMBL/GenBank/DDBJ whole genome shotgun (WGS) entry which is preliminary data.</text>
</comment>
<dbReference type="NCBIfam" id="TIGR01643">
    <property type="entry name" value="YD_repeat_2x"/>
    <property type="match status" value="6"/>
</dbReference>
<proteinExistence type="predicted"/>